<evidence type="ECO:0008006" key="4">
    <source>
        <dbReference type="Google" id="ProtNLM"/>
    </source>
</evidence>
<protein>
    <recommendedName>
        <fullName evidence="4">ABC transporter permease</fullName>
    </recommendedName>
</protein>
<reference evidence="2 3" key="1">
    <citation type="submission" date="2020-11" db="EMBL/GenBank/DDBJ databases">
        <authorList>
            <person name="Peeters C."/>
        </authorList>
    </citation>
    <scope>NUCLEOTIDE SEQUENCE [LARGE SCALE GENOMIC DNA]</scope>
    <source>
        <strain evidence="2 3">LMG 7974</strain>
    </source>
</reference>
<evidence type="ECO:0000256" key="1">
    <source>
        <dbReference type="SAM" id="Phobius"/>
    </source>
</evidence>
<feature type="transmembrane region" description="Helical" evidence="1">
    <location>
        <begin position="195"/>
        <end position="220"/>
    </location>
</feature>
<comment type="caution">
    <text evidence="2">The sequence shown here is derived from an EMBL/GenBank/DDBJ whole genome shotgun (WGS) entry which is preliminary data.</text>
</comment>
<feature type="transmembrane region" description="Helical" evidence="1">
    <location>
        <begin position="100"/>
        <end position="125"/>
    </location>
</feature>
<evidence type="ECO:0000313" key="2">
    <source>
        <dbReference type="EMBL" id="CAD7287709.1"/>
    </source>
</evidence>
<sequence length="229" mass="27142">MRYFIYKEFAKFRLGFYVFAISAIYCVAWIYFDLSDSIDKFSITSYTLQLMYNKVFSYNHLDELNLLFAVIIAILSMFYERQNARIRLQLHFPQSYSKNIMLLTLVPLCFLLFVYIFEILALFLVFTKFFPIEISNALLITLINNIIFSVGLYFVAQSMMVEPNNKRAIGILFIGVICVWIYFKLNPDVGNSSYYYLNEIVWCYFALWVVFGAMTLLYSLKNYKRGYIK</sequence>
<keyword evidence="3" id="KW-1185">Reference proteome</keyword>
<keyword evidence="1" id="KW-0472">Membrane</keyword>
<name>A0ABN7K5A5_9BACT</name>
<dbReference type="RefSeq" id="WP_229932409.1">
    <property type="nucleotide sequence ID" value="NZ_CAJHOF010000004.1"/>
</dbReference>
<dbReference type="Proteomes" id="UP000789803">
    <property type="component" value="Unassembled WGS sequence"/>
</dbReference>
<feature type="transmembrane region" description="Helical" evidence="1">
    <location>
        <begin position="64"/>
        <end position="79"/>
    </location>
</feature>
<feature type="transmembrane region" description="Helical" evidence="1">
    <location>
        <begin position="12"/>
        <end position="32"/>
    </location>
</feature>
<dbReference type="EMBL" id="CAJHOF010000004">
    <property type="protein sequence ID" value="CAD7287709.1"/>
    <property type="molecule type" value="Genomic_DNA"/>
</dbReference>
<feature type="transmembrane region" description="Helical" evidence="1">
    <location>
        <begin position="168"/>
        <end position="183"/>
    </location>
</feature>
<accession>A0ABN7K5A5</accession>
<organism evidence="2 3">
    <name type="scientific">Campylobacter majalis</name>
    <dbReference type="NCBI Taxonomy" id="2790656"/>
    <lineage>
        <taxon>Bacteria</taxon>
        <taxon>Pseudomonadati</taxon>
        <taxon>Campylobacterota</taxon>
        <taxon>Epsilonproteobacteria</taxon>
        <taxon>Campylobacterales</taxon>
        <taxon>Campylobacteraceae</taxon>
        <taxon>Campylobacter</taxon>
    </lineage>
</organism>
<keyword evidence="1" id="KW-1133">Transmembrane helix</keyword>
<keyword evidence="1" id="KW-0812">Transmembrane</keyword>
<feature type="transmembrane region" description="Helical" evidence="1">
    <location>
        <begin position="137"/>
        <end position="156"/>
    </location>
</feature>
<gene>
    <name evidence="2" type="ORF">LMG7974_00589</name>
</gene>
<proteinExistence type="predicted"/>
<evidence type="ECO:0000313" key="3">
    <source>
        <dbReference type="Proteomes" id="UP000789803"/>
    </source>
</evidence>